<name>A0A6J8D161_MYTCO</name>
<dbReference type="InterPro" id="IPR036726">
    <property type="entry name" value="GTP1_OBG_dom_sf"/>
</dbReference>
<dbReference type="GO" id="GO:0042254">
    <property type="term" value="P:ribosome biogenesis"/>
    <property type="evidence" value="ECO:0007669"/>
    <property type="project" value="UniProtKB-UniRule"/>
</dbReference>
<keyword evidence="5" id="KW-0342">GTP-binding</keyword>
<dbReference type="Gene3D" id="2.70.210.12">
    <property type="entry name" value="GTP1/OBG domain"/>
    <property type="match status" value="1"/>
</dbReference>
<evidence type="ECO:0000256" key="4">
    <source>
        <dbReference type="ARBA" id="ARBA00022741"/>
    </source>
</evidence>
<dbReference type="InterPro" id="IPR006169">
    <property type="entry name" value="GTP1_OBG_dom"/>
</dbReference>
<gene>
    <name evidence="9" type="ORF">MCOR_36387</name>
</gene>
<dbReference type="OrthoDB" id="347018at2759"/>
<feature type="domain" description="OBG-type G" evidence="7">
    <location>
        <begin position="169"/>
        <end position="365"/>
    </location>
</feature>
<dbReference type="InterPro" id="IPR006073">
    <property type="entry name" value="GTP-bd"/>
</dbReference>
<sequence length="398" mass="44425">MFITLRIAFCRSYCTRAVKQNITKKDSKEFKKRFFDTLRIYVKGGSGGQGYPKYGGVGGKGGDVTLRCVGGSSHLAKVKEKYPEKRFIAQTGKNSGKRHLLGDNGENLTIEVPAGIIVRSDEGRELADLNKEGQEFVVAKGGLGGHPGNNFLGKAGERKSVTLVLKLIADIGLVGFPNAGKSTFLSAISRANPKVASYPFTTLKPQIGTMVYNDHRQITVADLPGLIEGAHVNYGLGHKFLRHIERTKLLLFMVDLFGFQLKPHTTLHRTAFETIILLNKELELYKEELLDKPAVLALNKIDCDPEGKAAEEVLQKIKNLPDSLSEIPEELRPQRLVKFDEIFVISAKDQKGTDNMKLKLRQLLDVYADQRNTELMLQMKETAYIIEKSKEHSKWKLV</sequence>
<dbReference type="PIRSF" id="PIRSF002401">
    <property type="entry name" value="GTP_bd_Obg/CgtA"/>
    <property type="match status" value="1"/>
</dbReference>
<evidence type="ECO:0000256" key="5">
    <source>
        <dbReference type="ARBA" id="ARBA00023134"/>
    </source>
</evidence>
<dbReference type="AlphaFoldDB" id="A0A6J8D161"/>
<dbReference type="PROSITE" id="PS51883">
    <property type="entry name" value="OBG"/>
    <property type="match status" value="1"/>
</dbReference>
<dbReference type="Gene3D" id="3.40.50.300">
    <property type="entry name" value="P-loop containing nucleotide triphosphate hydrolases"/>
    <property type="match status" value="1"/>
</dbReference>
<keyword evidence="6" id="KW-0539">Nucleus</keyword>
<dbReference type="GO" id="GO:0005739">
    <property type="term" value="C:mitochondrion"/>
    <property type="evidence" value="ECO:0007669"/>
    <property type="project" value="TreeGrafter"/>
</dbReference>
<reference evidence="9 10" key="1">
    <citation type="submission" date="2020-06" db="EMBL/GenBank/DDBJ databases">
        <authorList>
            <person name="Li R."/>
            <person name="Bekaert M."/>
        </authorList>
    </citation>
    <scope>NUCLEOTIDE SEQUENCE [LARGE SCALE GENOMIC DNA]</scope>
    <source>
        <strain evidence="10">wild</strain>
    </source>
</reference>
<dbReference type="SUPFAM" id="SSF52540">
    <property type="entry name" value="P-loop containing nucleoside triphosphate hydrolases"/>
    <property type="match status" value="1"/>
</dbReference>
<dbReference type="InterPro" id="IPR014100">
    <property type="entry name" value="GTP-bd_Obg/CgtA"/>
</dbReference>
<dbReference type="InterPro" id="IPR045086">
    <property type="entry name" value="OBG_GTPase"/>
</dbReference>
<comment type="similarity">
    <text evidence="2">Belongs to the TRAFAC class OBG-HflX-like GTPase superfamily. OBG GTPase family.</text>
</comment>
<evidence type="ECO:0000256" key="3">
    <source>
        <dbReference type="ARBA" id="ARBA00022517"/>
    </source>
</evidence>
<dbReference type="SUPFAM" id="SSF82051">
    <property type="entry name" value="Obg GTP-binding protein N-terminal domain"/>
    <property type="match status" value="1"/>
</dbReference>
<dbReference type="CDD" id="cd01898">
    <property type="entry name" value="Obg"/>
    <property type="match status" value="1"/>
</dbReference>
<dbReference type="GO" id="GO:0005730">
    <property type="term" value="C:nucleolus"/>
    <property type="evidence" value="ECO:0007669"/>
    <property type="project" value="UniProtKB-SubCell"/>
</dbReference>
<evidence type="ECO:0000256" key="2">
    <source>
        <dbReference type="ARBA" id="ARBA00007699"/>
    </source>
</evidence>
<dbReference type="Pfam" id="PF01926">
    <property type="entry name" value="MMR_HSR1"/>
    <property type="match status" value="1"/>
</dbReference>
<dbReference type="GO" id="GO:0005525">
    <property type="term" value="F:GTP binding"/>
    <property type="evidence" value="ECO:0007669"/>
    <property type="project" value="UniProtKB-KW"/>
</dbReference>
<proteinExistence type="inferred from homology"/>
<dbReference type="PRINTS" id="PR00326">
    <property type="entry name" value="GTP1OBG"/>
</dbReference>
<dbReference type="Pfam" id="PF01018">
    <property type="entry name" value="GTP1_OBG"/>
    <property type="match status" value="1"/>
</dbReference>
<protein>
    <submittedName>
        <fullName evidence="9">GTPase Obg,GTP-binding protein 10,GTPase Obg 2,GTPase Obg/CgtA,GTP-binding protein 10 homolog</fullName>
    </submittedName>
</protein>
<evidence type="ECO:0000256" key="6">
    <source>
        <dbReference type="ARBA" id="ARBA00023242"/>
    </source>
</evidence>
<dbReference type="PROSITE" id="PS51710">
    <property type="entry name" value="G_OBG"/>
    <property type="match status" value="1"/>
</dbReference>
<keyword evidence="10" id="KW-1185">Reference proteome</keyword>
<organism evidence="9 10">
    <name type="scientific">Mytilus coruscus</name>
    <name type="common">Sea mussel</name>
    <dbReference type="NCBI Taxonomy" id="42192"/>
    <lineage>
        <taxon>Eukaryota</taxon>
        <taxon>Metazoa</taxon>
        <taxon>Spiralia</taxon>
        <taxon>Lophotrochozoa</taxon>
        <taxon>Mollusca</taxon>
        <taxon>Bivalvia</taxon>
        <taxon>Autobranchia</taxon>
        <taxon>Pteriomorphia</taxon>
        <taxon>Mytilida</taxon>
        <taxon>Mytiloidea</taxon>
        <taxon>Mytilidae</taxon>
        <taxon>Mytilinae</taxon>
        <taxon>Mytilus</taxon>
    </lineage>
</organism>
<dbReference type="InterPro" id="IPR031167">
    <property type="entry name" value="G_OBG"/>
</dbReference>
<evidence type="ECO:0000256" key="1">
    <source>
        <dbReference type="ARBA" id="ARBA00004604"/>
    </source>
</evidence>
<evidence type="ECO:0000259" key="8">
    <source>
        <dbReference type="PROSITE" id="PS51883"/>
    </source>
</evidence>
<evidence type="ECO:0000259" key="7">
    <source>
        <dbReference type="PROSITE" id="PS51710"/>
    </source>
</evidence>
<comment type="subcellular location">
    <subcellularLocation>
        <location evidence="1">Nucleus</location>
        <location evidence="1">Nucleolus</location>
    </subcellularLocation>
</comment>
<feature type="domain" description="Obg" evidence="8">
    <location>
        <begin position="32"/>
        <end position="168"/>
    </location>
</feature>
<dbReference type="InterPro" id="IPR027417">
    <property type="entry name" value="P-loop_NTPase"/>
</dbReference>
<evidence type="ECO:0000313" key="9">
    <source>
        <dbReference type="EMBL" id="CAC5402448.1"/>
    </source>
</evidence>
<dbReference type="EMBL" id="CACVKT020006490">
    <property type="protein sequence ID" value="CAC5402448.1"/>
    <property type="molecule type" value="Genomic_DNA"/>
</dbReference>
<dbReference type="Proteomes" id="UP000507470">
    <property type="component" value="Unassembled WGS sequence"/>
</dbReference>
<accession>A0A6J8D161</accession>
<dbReference type="GO" id="GO:0000287">
    <property type="term" value="F:magnesium ion binding"/>
    <property type="evidence" value="ECO:0007669"/>
    <property type="project" value="InterPro"/>
</dbReference>
<evidence type="ECO:0000313" key="10">
    <source>
        <dbReference type="Proteomes" id="UP000507470"/>
    </source>
</evidence>
<keyword evidence="3" id="KW-0690">Ribosome biogenesis</keyword>
<keyword evidence="4" id="KW-0547">Nucleotide-binding</keyword>
<dbReference type="PANTHER" id="PTHR11702">
    <property type="entry name" value="DEVELOPMENTALLY REGULATED GTP-BINDING PROTEIN-RELATED"/>
    <property type="match status" value="1"/>
</dbReference>
<dbReference type="PANTHER" id="PTHR11702:SF43">
    <property type="entry name" value="GTP-BINDING PROTEIN 10"/>
    <property type="match status" value="1"/>
</dbReference>
<dbReference type="GO" id="GO:0003924">
    <property type="term" value="F:GTPase activity"/>
    <property type="evidence" value="ECO:0007669"/>
    <property type="project" value="InterPro"/>
</dbReference>